<dbReference type="AlphaFoldDB" id="A0A7G9QVV9"/>
<dbReference type="KEGG" id="tbv:H9L17_04925"/>
<keyword evidence="1" id="KW-0472">Membrane</keyword>
<protein>
    <submittedName>
        <fullName evidence="2">Uncharacterized protein</fullName>
    </submittedName>
</protein>
<evidence type="ECO:0000256" key="1">
    <source>
        <dbReference type="SAM" id="Phobius"/>
    </source>
</evidence>
<dbReference type="RefSeq" id="WP_187571229.1">
    <property type="nucleotide sequence ID" value="NZ_CP060711.1"/>
</dbReference>
<organism evidence="2 3">
    <name type="scientific">Thermomonas brevis</name>
    <dbReference type="NCBI Taxonomy" id="215691"/>
    <lineage>
        <taxon>Bacteria</taxon>
        <taxon>Pseudomonadati</taxon>
        <taxon>Pseudomonadota</taxon>
        <taxon>Gammaproteobacteria</taxon>
        <taxon>Lysobacterales</taxon>
        <taxon>Lysobacteraceae</taxon>
        <taxon>Thermomonas</taxon>
    </lineage>
</organism>
<accession>A0A7G9QVV9</accession>
<dbReference type="EMBL" id="CP060711">
    <property type="protein sequence ID" value="QNN47484.1"/>
    <property type="molecule type" value="Genomic_DNA"/>
</dbReference>
<name>A0A7G9QVV9_9GAMM</name>
<sequence>MLSPPYEKLLRLVAGRGEIRAQELVAKVDRKHGNYTDFYTLAAMLHAGYITTDSTFESGGEKRRGTLGLDTQGTAVSLCQLALAKGESFTFNECARDSWHDAELKIFITSAGLLKVEELDERTENKRQKRFDYFFAIFIAILAAIAGGFATSYFTPQADIAPVTNAQSAAPSDL</sequence>
<keyword evidence="3" id="KW-1185">Reference proteome</keyword>
<evidence type="ECO:0000313" key="3">
    <source>
        <dbReference type="Proteomes" id="UP000515977"/>
    </source>
</evidence>
<keyword evidence="1" id="KW-1133">Transmembrane helix</keyword>
<keyword evidence="1" id="KW-0812">Transmembrane</keyword>
<feature type="transmembrane region" description="Helical" evidence="1">
    <location>
        <begin position="133"/>
        <end position="154"/>
    </location>
</feature>
<evidence type="ECO:0000313" key="2">
    <source>
        <dbReference type="EMBL" id="QNN47484.1"/>
    </source>
</evidence>
<reference evidence="2 3" key="1">
    <citation type="submission" date="2020-08" db="EMBL/GenBank/DDBJ databases">
        <title>Genome sequence of Thermomonas brevis KACC 16975T.</title>
        <authorList>
            <person name="Hyun D.-W."/>
            <person name="Bae J.-W."/>
        </authorList>
    </citation>
    <scope>NUCLEOTIDE SEQUENCE [LARGE SCALE GENOMIC DNA]</scope>
    <source>
        <strain evidence="2 3">KACC 16975</strain>
    </source>
</reference>
<proteinExistence type="predicted"/>
<dbReference type="Proteomes" id="UP000515977">
    <property type="component" value="Chromosome"/>
</dbReference>
<gene>
    <name evidence="2" type="ORF">H9L17_04925</name>
</gene>